<organism evidence="2">
    <name type="scientific">Cuerna arida</name>
    <dbReference type="NCBI Taxonomy" id="1464854"/>
    <lineage>
        <taxon>Eukaryota</taxon>
        <taxon>Metazoa</taxon>
        <taxon>Ecdysozoa</taxon>
        <taxon>Arthropoda</taxon>
        <taxon>Hexapoda</taxon>
        <taxon>Insecta</taxon>
        <taxon>Pterygota</taxon>
        <taxon>Neoptera</taxon>
        <taxon>Paraneoptera</taxon>
        <taxon>Hemiptera</taxon>
        <taxon>Auchenorrhyncha</taxon>
        <taxon>Membracoidea</taxon>
        <taxon>Cicadellidae</taxon>
        <taxon>Cicadellinae</taxon>
        <taxon>Proconiini</taxon>
        <taxon>Cuerna</taxon>
    </lineage>
</organism>
<reference evidence="2" key="1">
    <citation type="submission" date="2015-11" db="EMBL/GenBank/DDBJ databases">
        <title>De novo transcriptome assembly of four potential Pierce s Disease insect vectors from Arizona vineyards.</title>
        <authorList>
            <person name="Tassone E.E."/>
        </authorList>
    </citation>
    <scope>NUCLEOTIDE SEQUENCE</scope>
</reference>
<dbReference type="AlphaFoldDB" id="A0A1B6H426"/>
<name>A0A1B6H426_9HEMI</name>
<feature type="non-terminal residue" evidence="2">
    <location>
        <position position="1"/>
    </location>
</feature>
<gene>
    <name evidence="2" type="ORF">g.46381</name>
</gene>
<sequence length="103" mass="12048">NHLWMNNELLLHLMMVKSSKEYCADSPNTNKNEDLMRKDNEGDQIDSWKEVVYKSNQEIKRTQKNKTRKTNKQSNYKNGNITIKNAFDVLSELSDIENPSLSL</sequence>
<feature type="non-terminal residue" evidence="2">
    <location>
        <position position="103"/>
    </location>
</feature>
<evidence type="ECO:0000256" key="1">
    <source>
        <dbReference type="SAM" id="MobiDB-lite"/>
    </source>
</evidence>
<proteinExistence type="predicted"/>
<feature type="compositionally biased region" description="Basic residues" evidence="1">
    <location>
        <begin position="62"/>
        <end position="71"/>
    </location>
</feature>
<accession>A0A1B6H426</accession>
<dbReference type="EMBL" id="GECZ01000356">
    <property type="protein sequence ID" value="JAS69413.1"/>
    <property type="molecule type" value="Transcribed_RNA"/>
</dbReference>
<feature type="region of interest" description="Disordered" evidence="1">
    <location>
        <begin position="56"/>
        <end position="78"/>
    </location>
</feature>
<protein>
    <submittedName>
        <fullName evidence="2">Uncharacterized protein</fullName>
    </submittedName>
</protein>
<evidence type="ECO:0000313" key="2">
    <source>
        <dbReference type="EMBL" id="JAS69413.1"/>
    </source>
</evidence>